<keyword evidence="2" id="KW-0418">Kinase</keyword>
<keyword evidence="1" id="KW-0723">Serine/threonine-protein kinase</keyword>
<dbReference type="OrthoDB" id="8693905at2759"/>
<dbReference type="GO" id="GO:0007165">
    <property type="term" value="P:signal transduction"/>
    <property type="evidence" value="ECO:0007669"/>
    <property type="project" value="InterPro"/>
</dbReference>
<evidence type="ECO:0000259" key="3">
    <source>
        <dbReference type="PROSITE" id="PS50951"/>
    </source>
</evidence>
<keyword evidence="5" id="KW-1185">Reference proteome</keyword>
<evidence type="ECO:0000256" key="1">
    <source>
        <dbReference type="ARBA" id="ARBA00022527"/>
    </source>
</evidence>
<dbReference type="InterPro" id="IPR024205">
    <property type="entry name" value="Mst1_2_SARAH_domain"/>
</dbReference>
<evidence type="ECO:0000313" key="5">
    <source>
        <dbReference type="Proteomes" id="UP000708208"/>
    </source>
</evidence>
<dbReference type="FunFam" id="4.10.170.10:FF:000002">
    <property type="entry name" value="serine/threonine-protein kinase 3"/>
    <property type="match status" value="1"/>
</dbReference>
<proteinExistence type="predicted"/>
<keyword evidence="2" id="KW-0808">Transferase</keyword>
<feature type="non-terminal residue" evidence="4">
    <location>
        <position position="164"/>
    </location>
</feature>
<feature type="domain" description="SARAH" evidence="3">
    <location>
        <begin position="110"/>
        <end position="157"/>
    </location>
</feature>
<dbReference type="AlphaFoldDB" id="A0A8J2KIQ6"/>
<reference evidence="4" key="1">
    <citation type="submission" date="2021-06" db="EMBL/GenBank/DDBJ databases">
        <authorList>
            <person name="Hodson N. C."/>
            <person name="Mongue J. A."/>
            <person name="Jaron S. K."/>
        </authorList>
    </citation>
    <scope>NUCLEOTIDE SEQUENCE</scope>
</reference>
<dbReference type="GO" id="GO:0004674">
    <property type="term" value="F:protein serine/threonine kinase activity"/>
    <property type="evidence" value="ECO:0007669"/>
    <property type="project" value="UniProtKB-KW"/>
</dbReference>
<dbReference type="Pfam" id="PF11629">
    <property type="entry name" value="Mst1_SARAH"/>
    <property type="match status" value="1"/>
</dbReference>
<dbReference type="EMBL" id="CAJVCH010301863">
    <property type="protein sequence ID" value="CAG7785717.1"/>
    <property type="molecule type" value="Genomic_DNA"/>
</dbReference>
<dbReference type="CDD" id="cd21889">
    <property type="entry name" value="SARAH_Hpo"/>
    <property type="match status" value="1"/>
</dbReference>
<organism evidence="4 5">
    <name type="scientific">Allacma fusca</name>
    <dbReference type="NCBI Taxonomy" id="39272"/>
    <lineage>
        <taxon>Eukaryota</taxon>
        <taxon>Metazoa</taxon>
        <taxon>Ecdysozoa</taxon>
        <taxon>Arthropoda</taxon>
        <taxon>Hexapoda</taxon>
        <taxon>Collembola</taxon>
        <taxon>Symphypleona</taxon>
        <taxon>Sminthuridae</taxon>
        <taxon>Allacma</taxon>
    </lineage>
</organism>
<evidence type="ECO:0000256" key="2">
    <source>
        <dbReference type="ARBA" id="ARBA00022777"/>
    </source>
</evidence>
<gene>
    <name evidence="4" type="ORF">AFUS01_LOCUS24326</name>
</gene>
<dbReference type="Proteomes" id="UP000708208">
    <property type="component" value="Unassembled WGS sequence"/>
</dbReference>
<comment type="caution">
    <text evidence="4">The sequence shown here is derived from an EMBL/GenBank/DDBJ whole genome shotgun (WGS) entry which is preliminary data.</text>
</comment>
<sequence length="164" mass="19033">CRPVDIPRNSTLPPVHLPPALNQPHILYNDTKQMTAEEQKEFAQRLQRQLSQISGMCGASSAILGYRGGPANSKNGPQAYPQVELRRPEVNLEAAFNAKYNKTFIDNMDFEFLKFLSYDELERKMANLDSEMEREIDELRKRYQAKRQPIMDAIDSKRKRQQNF</sequence>
<evidence type="ECO:0000313" key="4">
    <source>
        <dbReference type="EMBL" id="CAG7785717.1"/>
    </source>
</evidence>
<name>A0A8J2KIQ6_9HEXA</name>
<accession>A0A8J2KIQ6</accession>
<protein>
    <recommendedName>
        <fullName evidence="3">SARAH domain-containing protein</fullName>
    </recommendedName>
</protein>
<dbReference type="PROSITE" id="PS50951">
    <property type="entry name" value="SARAH"/>
    <property type="match status" value="1"/>
</dbReference>
<dbReference type="InterPro" id="IPR011524">
    <property type="entry name" value="SARAH_dom"/>
</dbReference>